<sequence>MRKLIGRYMVIHVRRLVYFFLVLSVQQNVSAATLEQTQLLAPDVSVLSQRTERRLGDRIVRDLYRDPDYLDDPVISDYLQAIWQPLMASARSRSEITSELDAAFAWQLLQGRDRTVNAFALPGGYFGVHLGLIGIVSSRDELASVLAHELSHVTQRHIARLMSKQSEQAPWLVGAMILGALAASKNPGGANAVIVGGQAAAAQSQLNFSRDMEREADRTGFGVASDAGFSPQGFVSMFEKLQQSNRNNDSGNFPYLRSHPLTTERIADMKSRIPEGASTAPTGTLEHAMVSARARLLSNSSVEALRNWYSETEPGLLAKSTSSQKVASLYGATLAAIKLRDFSRALAYSNSLQTLVATDAPAKRQSRYLRAELFMAEGKPDAALSTLEFNAAPKTRADLLLWMPLKVATGQADVADAAAQLWLIDNPTDASMWQQLASARASQGRMVAAVRAEAEVNIAYFDYAAAVSRLKAAQLLYRSSPQNADHIEASIVDVRLRQVEQLLREQAVER</sequence>
<dbReference type="EMBL" id="FN543105">
    <property type="protein sequence ID" value="CBA30936.1"/>
    <property type="molecule type" value="Genomic_DNA"/>
</dbReference>
<keyword evidence="4" id="KW-0378">Hydrolase</keyword>
<dbReference type="PANTHER" id="PTHR22726:SF1">
    <property type="entry name" value="METALLOENDOPEPTIDASE OMA1, MITOCHONDRIAL"/>
    <property type="match status" value="1"/>
</dbReference>
<dbReference type="PANTHER" id="PTHR22726">
    <property type="entry name" value="METALLOENDOPEPTIDASE OMA1"/>
    <property type="match status" value="1"/>
</dbReference>
<evidence type="ECO:0000256" key="4">
    <source>
        <dbReference type="ARBA" id="ARBA00022801"/>
    </source>
</evidence>
<gene>
    <name evidence="8" type="ORF">Csp_C26040</name>
</gene>
<dbReference type="Gene3D" id="3.30.2010.10">
    <property type="entry name" value="Metalloproteases ('zincins'), catalytic domain"/>
    <property type="match status" value="1"/>
</dbReference>
<dbReference type="InterPro" id="IPR051156">
    <property type="entry name" value="Mito/Outer_Membr_Metalloprot"/>
</dbReference>
<proteinExistence type="predicted"/>
<dbReference type="GO" id="GO:0051603">
    <property type="term" value="P:proteolysis involved in protein catabolic process"/>
    <property type="evidence" value="ECO:0007669"/>
    <property type="project" value="TreeGrafter"/>
</dbReference>
<feature type="domain" description="Peptidase M48" evidence="7">
    <location>
        <begin position="112"/>
        <end position="272"/>
    </location>
</feature>
<evidence type="ECO:0000256" key="1">
    <source>
        <dbReference type="ARBA" id="ARBA00001947"/>
    </source>
</evidence>
<dbReference type="InterPro" id="IPR001915">
    <property type="entry name" value="Peptidase_M48"/>
</dbReference>
<evidence type="ECO:0000259" key="7">
    <source>
        <dbReference type="Pfam" id="PF01435"/>
    </source>
</evidence>
<dbReference type="AlphaFoldDB" id="C9YD25"/>
<evidence type="ECO:0000256" key="3">
    <source>
        <dbReference type="ARBA" id="ARBA00022723"/>
    </source>
</evidence>
<dbReference type="GO" id="GO:0004222">
    <property type="term" value="F:metalloendopeptidase activity"/>
    <property type="evidence" value="ECO:0007669"/>
    <property type="project" value="InterPro"/>
</dbReference>
<comment type="cofactor">
    <cofactor evidence="1">
        <name>Zn(2+)</name>
        <dbReference type="ChEBI" id="CHEBI:29105"/>
    </cofactor>
</comment>
<keyword evidence="6" id="KW-0482">Metalloprotease</keyword>
<evidence type="ECO:0000256" key="6">
    <source>
        <dbReference type="ARBA" id="ARBA00023049"/>
    </source>
</evidence>
<evidence type="ECO:0000313" key="8">
    <source>
        <dbReference type="EMBL" id="CBA30936.1"/>
    </source>
</evidence>
<keyword evidence="2" id="KW-0645">Protease</keyword>
<keyword evidence="3" id="KW-0479">Metal-binding</keyword>
<organism evidence="8">
    <name type="scientific">Curvibacter symbiont subsp. Hydra magnipapillata</name>
    <dbReference type="NCBI Taxonomy" id="667019"/>
    <lineage>
        <taxon>Bacteria</taxon>
        <taxon>Pseudomonadati</taxon>
        <taxon>Pseudomonadota</taxon>
        <taxon>Betaproteobacteria</taxon>
        <taxon>Burkholderiales</taxon>
        <taxon>Comamonadaceae</taxon>
        <taxon>Curvibacter</taxon>
    </lineage>
</organism>
<evidence type="ECO:0000256" key="5">
    <source>
        <dbReference type="ARBA" id="ARBA00022833"/>
    </source>
</evidence>
<keyword evidence="5" id="KW-0862">Zinc</keyword>
<evidence type="ECO:0000256" key="2">
    <source>
        <dbReference type="ARBA" id="ARBA00022670"/>
    </source>
</evidence>
<dbReference type="Pfam" id="PF01435">
    <property type="entry name" value="Peptidase_M48"/>
    <property type="match status" value="1"/>
</dbReference>
<reference evidence="8" key="1">
    <citation type="journal article" date="2010" name="Nature">
        <title>The Dynamic genome of Hydra.</title>
        <authorList>
            <person name="Chapman J.A."/>
            <person name="Kirkness E.F."/>
            <person name="Simakov O."/>
            <person name="Hampson S.E."/>
            <person name="Mitros T."/>
            <person name="Weinmaier T."/>
            <person name="Rattei T."/>
            <person name="Balasubramanian P.G."/>
            <person name="Borman J."/>
            <person name="Busam D."/>
            <person name="Disbennett K."/>
            <person name="Pfannkoch C."/>
            <person name="Sumin N."/>
            <person name="Sutton G."/>
            <person name="Viswanathan L."/>
            <person name="Walenz B."/>
            <person name="Goodstein D.M."/>
            <person name="Hellsten U."/>
            <person name="Kawashima T."/>
            <person name="Prochnik S.E."/>
            <person name="Putnam N.H."/>
            <person name="Shu S."/>
            <person name="Blumberg B."/>
            <person name="Dana C.E."/>
            <person name="Gee L."/>
            <person name="Kibler D.F."/>
            <person name="Law L."/>
            <person name="Lindgens D."/>
            <person name="Martinez D.E."/>
            <person name="Peng J."/>
            <person name="Wigge P.A."/>
            <person name="Bertulat B."/>
            <person name="Guder C."/>
            <person name="Nakamura Y."/>
            <person name="Ozbek S."/>
            <person name="Watanabe H."/>
            <person name="Khalturin K."/>
            <person name="Hemmrich G."/>
            <person name="Franke A."/>
            <person name="Augustin R."/>
            <person name="Fraune S."/>
            <person name="Hayakawa E."/>
            <person name="Hayakawa S."/>
            <person name="Hirose M."/>
            <person name="Hwang J."/>
            <person name="Ikeo K."/>
            <person name="Nishimiya-Fujisawa C."/>
            <person name="Ogura A."/>
            <person name="Takahashi T."/>
            <person name="Steinmetz P.R."/>
            <person name="Zhang X."/>
            <person name="Aufschnaiter R."/>
            <person name="Eder M.K."/>
            <person name="Gorny A.K."/>
            <person name="Salvenmoser W."/>
            <person name="Heimberg A.M."/>
            <person name="Wheeler B.M."/>
            <person name="Peterson K.J."/>
            <person name="Boettger A."/>
            <person name="Tischler P."/>
            <person name="Wolf A."/>
            <person name="Gojobori T."/>
            <person name="Remington K.A."/>
            <person name="Strausberg R.L."/>
            <person name="Venter J."/>
            <person name="Technau U."/>
            <person name="Hobmayer B."/>
            <person name="Bosch T.C."/>
            <person name="Holstein T.W."/>
            <person name="Fujisawa T."/>
            <person name="Bode H.R."/>
            <person name="David C.N."/>
            <person name="Rokhsar D.S."/>
            <person name="Steele R.E."/>
        </authorList>
    </citation>
    <scope>NUCLEOTIDE SEQUENCE</scope>
</reference>
<protein>
    <recommendedName>
        <fullName evidence="7">Peptidase M48 domain-containing protein</fullName>
    </recommendedName>
</protein>
<accession>C9YD25</accession>
<dbReference type="GO" id="GO:0046872">
    <property type="term" value="F:metal ion binding"/>
    <property type="evidence" value="ECO:0007669"/>
    <property type="project" value="UniProtKB-KW"/>
</dbReference>
<name>C9YD25_CURXX</name>
<dbReference type="GO" id="GO:0016020">
    <property type="term" value="C:membrane"/>
    <property type="evidence" value="ECO:0007669"/>
    <property type="project" value="TreeGrafter"/>
</dbReference>